<reference evidence="2 3" key="1">
    <citation type="journal article" date="2019" name="Int. J. Syst. Evol. Microbiol.">
        <title>The Global Catalogue of Microorganisms (GCM) 10K type strain sequencing project: providing services to taxonomists for standard genome sequencing and annotation.</title>
        <authorList>
            <consortium name="The Broad Institute Genomics Platform"/>
            <consortium name="The Broad Institute Genome Sequencing Center for Infectious Disease"/>
            <person name="Wu L."/>
            <person name="Ma J."/>
        </authorList>
    </citation>
    <scope>NUCLEOTIDE SEQUENCE [LARGE SCALE GENOMIC DNA]</scope>
    <source>
        <strain evidence="2 3">JCM 13518</strain>
    </source>
</reference>
<accession>A0ABN2JU05</accession>
<gene>
    <name evidence="2" type="ORF">GCM10009710_19030</name>
</gene>
<proteinExistence type="predicted"/>
<comment type="caution">
    <text evidence="2">The sequence shown here is derived from an EMBL/GenBank/DDBJ whole genome shotgun (WGS) entry which is preliminary data.</text>
</comment>
<keyword evidence="3" id="KW-1185">Reference proteome</keyword>
<name>A0ABN2JU05_9ACTN</name>
<evidence type="ECO:0000313" key="2">
    <source>
        <dbReference type="EMBL" id="GAA1738927.1"/>
    </source>
</evidence>
<sequence>MVLLAVMVLLVASYTAQVHTWWQQRQEIRATTAEIEIRQATIDGLEDDAARFDDPAYVEQQARERFGWVLPGEVGYRVIDADGQVEGDVPQLADPPSDAEPAWYGQLWESVKVSGQKPEPKAPPADETPQAPLGSEPAGDGQ</sequence>
<dbReference type="EMBL" id="BAAAME010000004">
    <property type="protein sequence ID" value="GAA1738927.1"/>
    <property type="molecule type" value="Genomic_DNA"/>
</dbReference>
<dbReference type="Proteomes" id="UP001501057">
    <property type="component" value="Unassembled WGS sequence"/>
</dbReference>
<protein>
    <recommendedName>
        <fullName evidence="4">Septum formation initiator family protein</fullName>
    </recommendedName>
</protein>
<organism evidence="2 3">
    <name type="scientific">Aeromicrobium alkaliterrae</name>
    <dbReference type="NCBI Taxonomy" id="302168"/>
    <lineage>
        <taxon>Bacteria</taxon>
        <taxon>Bacillati</taxon>
        <taxon>Actinomycetota</taxon>
        <taxon>Actinomycetes</taxon>
        <taxon>Propionibacteriales</taxon>
        <taxon>Nocardioidaceae</taxon>
        <taxon>Aeromicrobium</taxon>
    </lineage>
</organism>
<dbReference type="InterPro" id="IPR007060">
    <property type="entry name" value="FtsL/DivIC"/>
</dbReference>
<dbReference type="Pfam" id="PF04977">
    <property type="entry name" value="DivIC"/>
    <property type="match status" value="1"/>
</dbReference>
<evidence type="ECO:0008006" key="4">
    <source>
        <dbReference type="Google" id="ProtNLM"/>
    </source>
</evidence>
<evidence type="ECO:0000256" key="1">
    <source>
        <dbReference type="SAM" id="MobiDB-lite"/>
    </source>
</evidence>
<evidence type="ECO:0000313" key="3">
    <source>
        <dbReference type="Proteomes" id="UP001501057"/>
    </source>
</evidence>
<feature type="region of interest" description="Disordered" evidence="1">
    <location>
        <begin position="111"/>
        <end position="142"/>
    </location>
</feature>